<evidence type="ECO:0000313" key="1">
    <source>
        <dbReference type="EMBL" id="KAJ7784178.1"/>
    </source>
</evidence>
<gene>
    <name evidence="1" type="ORF">B0H16DRAFT_1446437</name>
</gene>
<dbReference type="AlphaFoldDB" id="A0AAD7KER4"/>
<dbReference type="EMBL" id="JARKIB010000002">
    <property type="protein sequence ID" value="KAJ7784178.1"/>
    <property type="molecule type" value="Genomic_DNA"/>
</dbReference>
<evidence type="ECO:0000313" key="2">
    <source>
        <dbReference type="Proteomes" id="UP001215598"/>
    </source>
</evidence>
<comment type="caution">
    <text evidence="1">The sequence shown here is derived from an EMBL/GenBank/DDBJ whole genome shotgun (WGS) entry which is preliminary data.</text>
</comment>
<name>A0AAD7KER4_9AGAR</name>
<protein>
    <submittedName>
        <fullName evidence="1">Uncharacterized protein</fullName>
    </submittedName>
</protein>
<keyword evidence="2" id="KW-1185">Reference proteome</keyword>
<organism evidence="1 2">
    <name type="scientific">Mycena metata</name>
    <dbReference type="NCBI Taxonomy" id="1033252"/>
    <lineage>
        <taxon>Eukaryota</taxon>
        <taxon>Fungi</taxon>
        <taxon>Dikarya</taxon>
        <taxon>Basidiomycota</taxon>
        <taxon>Agaricomycotina</taxon>
        <taxon>Agaricomycetes</taxon>
        <taxon>Agaricomycetidae</taxon>
        <taxon>Agaricales</taxon>
        <taxon>Marasmiineae</taxon>
        <taxon>Mycenaceae</taxon>
        <taxon>Mycena</taxon>
    </lineage>
</organism>
<sequence>MPKKIQTASCQEGLMFYPAGRPDRWYAIETSCGLAFGEVEVPVINENQSDSTWWPVQPYICLKLLGLDKQFHYTVPLDARRTQKAATNSTLIYARGYILGLVPASPGSPGESKTRVVPAQMMSAERRAPDGGKSFDLTGRLMLSLKISAPHEAALIYLILNRRDPVEGFALSDIRKWVSKADFRTSTKGEGMIAWSCKLFSQLESESEWKTLLHKCGTVALPCANIFEGFLDQEISTFPSCPKDAADLRK</sequence>
<reference evidence="1" key="1">
    <citation type="submission" date="2023-03" db="EMBL/GenBank/DDBJ databases">
        <title>Massive genome expansion in bonnet fungi (Mycena s.s.) driven by repeated elements and novel gene families across ecological guilds.</title>
        <authorList>
            <consortium name="Lawrence Berkeley National Laboratory"/>
            <person name="Harder C.B."/>
            <person name="Miyauchi S."/>
            <person name="Viragh M."/>
            <person name="Kuo A."/>
            <person name="Thoen E."/>
            <person name="Andreopoulos B."/>
            <person name="Lu D."/>
            <person name="Skrede I."/>
            <person name="Drula E."/>
            <person name="Henrissat B."/>
            <person name="Morin E."/>
            <person name="Kohler A."/>
            <person name="Barry K."/>
            <person name="LaButti K."/>
            <person name="Morin E."/>
            <person name="Salamov A."/>
            <person name="Lipzen A."/>
            <person name="Mereny Z."/>
            <person name="Hegedus B."/>
            <person name="Baldrian P."/>
            <person name="Stursova M."/>
            <person name="Weitz H."/>
            <person name="Taylor A."/>
            <person name="Grigoriev I.V."/>
            <person name="Nagy L.G."/>
            <person name="Martin F."/>
            <person name="Kauserud H."/>
        </authorList>
    </citation>
    <scope>NUCLEOTIDE SEQUENCE</scope>
    <source>
        <strain evidence="1">CBHHK182m</strain>
    </source>
</reference>
<proteinExistence type="predicted"/>
<accession>A0AAD7KER4</accession>
<dbReference type="Proteomes" id="UP001215598">
    <property type="component" value="Unassembled WGS sequence"/>
</dbReference>